<dbReference type="AlphaFoldDB" id="A0A9N8KM06"/>
<dbReference type="SUPFAM" id="SSF103473">
    <property type="entry name" value="MFS general substrate transporter"/>
    <property type="match status" value="1"/>
</dbReference>
<keyword evidence="5" id="KW-0732">Signal</keyword>
<evidence type="ECO:0000256" key="5">
    <source>
        <dbReference type="SAM" id="SignalP"/>
    </source>
</evidence>
<reference evidence="6" key="1">
    <citation type="submission" date="2020-06" db="EMBL/GenBank/DDBJ databases">
        <authorList>
            <person name="Onetto C."/>
        </authorList>
    </citation>
    <scope>NUCLEOTIDE SEQUENCE</scope>
</reference>
<sequence length="102" mass="11659">MTFLIPTLFLIVLPFFPESPVWYMKKGREADARKAIIRLFGPDTNVDERIDIIRTELQQAEAEGNGKDQTSWKAIFSKENRTRTFVSVLGLQVQNFSGGYFG</sequence>
<keyword evidence="2" id="KW-0812">Transmembrane</keyword>
<evidence type="ECO:0008006" key="8">
    <source>
        <dbReference type="Google" id="ProtNLM"/>
    </source>
</evidence>
<dbReference type="InterPro" id="IPR005828">
    <property type="entry name" value="MFS_sugar_transport-like"/>
</dbReference>
<dbReference type="OrthoDB" id="6133115at2759"/>
<dbReference type="InterPro" id="IPR050360">
    <property type="entry name" value="MFS_Sugar_Transporters"/>
</dbReference>
<comment type="caution">
    <text evidence="6">The sequence shown here is derived from an EMBL/GenBank/DDBJ whole genome shotgun (WGS) entry which is preliminary data.</text>
</comment>
<evidence type="ECO:0000256" key="1">
    <source>
        <dbReference type="ARBA" id="ARBA00004141"/>
    </source>
</evidence>
<evidence type="ECO:0000256" key="2">
    <source>
        <dbReference type="ARBA" id="ARBA00022692"/>
    </source>
</evidence>
<dbReference type="GO" id="GO:0016020">
    <property type="term" value="C:membrane"/>
    <property type="evidence" value="ECO:0007669"/>
    <property type="project" value="UniProtKB-SubCell"/>
</dbReference>
<accession>A0A9N8KM06</accession>
<dbReference type="PANTHER" id="PTHR48022:SF2">
    <property type="entry name" value="PLASTIDIC GLUCOSE TRANSPORTER 4"/>
    <property type="match status" value="1"/>
</dbReference>
<dbReference type="InterPro" id="IPR036259">
    <property type="entry name" value="MFS_trans_sf"/>
</dbReference>
<dbReference type="GO" id="GO:0005351">
    <property type="term" value="F:carbohydrate:proton symporter activity"/>
    <property type="evidence" value="ECO:0007669"/>
    <property type="project" value="TreeGrafter"/>
</dbReference>
<proteinExistence type="predicted"/>
<evidence type="ECO:0000256" key="4">
    <source>
        <dbReference type="ARBA" id="ARBA00023136"/>
    </source>
</evidence>
<feature type="signal peptide" evidence="5">
    <location>
        <begin position="1"/>
        <end position="23"/>
    </location>
</feature>
<protein>
    <recommendedName>
        <fullName evidence="8">Major facilitator superfamily (MFS) profile domain-containing protein</fullName>
    </recommendedName>
</protein>
<name>A0A9N8KM06_9PEZI</name>
<comment type="subcellular location">
    <subcellularLocation>
        <location evidence="1">Membrane</location>
        <topology evidence="1">Multi-pass membrane protein</topology>
    </subcellularLocation>
</comment>
<dbReference type="Proteomes" id="UP000745764">
    <property type="component" value="Unassembled WGS sequence"/>
</dbReference>
<dbReference type="PANTHER" id="PTHR48022">
    <property type="entry name" value="PLASTIDIC GLUCOSE TRANSPORTER 4"/>
    <property type="match status" value="1"/>
</dbReference>
<keyword evidence="4" id="KW-0472">Membrane</keyword>
<gene>
    <name evidence="6" type="ORF">AWRI4620_LOCUS8793</name>
</gene>
<feature type="chain" id="PRO_5040226550" description="Major facilitator superfamily (MFS) profile domain-containing protein" evidence="5">
    <location>
        <begin position="24"/>
        <end position="102"/>
    </location>
</feature>
<dbReference type="Gene3D" id="1.20.1250.20">
    <property type="entry name" value="MFS general substrate transporter like domains"/>
    <property type="match status" value="1"/>
</dbReference>
<keyword evidence="3" id="KW-1133">Transmembrane helix</keyword>
<evidence type="ECO:0000313" key="7">
    <source>
        <dbReference type="Proteomes" id="UP000745764"/>
    </source>
</evidence>
<keyword evidence="7" id="KW-1185">Reference proteome</keyword>
<dbReference type="Pfam" id="PF00083">
    <property type="entry name" value="Sugar_tr"/>
    <property type="match status" value="1"/>
</dbReference>
<dbReference type="EMBL" id="CAINUL010000018">
    <property type="protein sequence ID" value="CAD0114538.1"/>
    <property type="molecule type" value="Genomic_DNA"/>
</dbReference>
<organism evidence="6 7">
    <name type="scientific">Aureobasidium uvarum</name>
    <dbReference type="NCBI Taxonomy" id="2773716"/>
    <lineage>
        <taxon>Eukaryota</taxon>
        <taxon>Fungi</taxon>
        <taxon>Dikarya</taxon>
        <taxon>Ascomycota</taxon>
        <taxon>Pezizomycotina</taxon>
        <taxon>Dothideomycetes</taxon>
        <taxon>Dothideomycetidae</taxon>
        <taxon>Dothideales</taxon>
        <taxon>Saccotheciaceae</taxon>
        <taxon>Aureobasidium</taxon>
    </lineage>
</organism>
<evidence type="ECO:0000313" key="6">
    <source>
        <dbReference type="EMBL" id="CAD0114538.1"/>
    </source>
</evidence>
<evidence type="ECO:0000256" key="3">
    <source>
        <dbReference type="ARBA" id="ARBA00022989"/>
    </source>
</evidence>